<dbReference type="PROSITE" id="PS51257">
    <property type="entry name" value="PROKAR_LIPOPROTEIN"/>
    <property type="match status" value="1"/>
</dbReference>
<dbReference type="RefSeq" id="WP_308990448.1">
    <property type="nucleotide sequence ID" value="NZ_CP155618.1"/>
</dbReference>
<sequence length="363" mass="42327">MKYRIILSISLILIFFSCSKTNNDISQTTLEIPYESHNNFIMLSKYFKTITFLPLETNKESIIGSIKKLKIINNRIYIFDNIGNSILVFNSHGQFEKKLSSMGSGPDEYISISDFDVENNNLYIMDISGKILHFKNDVYVNSIKIDFTATDFWITKGGFIFKILEFENESGQFIATSKDLKIKNKLLPISEPNSKKFKFNYGFSNNFAINNSKTYFSQNFSSSIYELDDEEFTFKHKYVLDFGSKGLPENDNVNNYDMLSPDFKFLVRNNFYFHKNYIVLDYFHNKVRRIDWIDTSKNIHNVGIPKNDINEIPFIPNWGFNDGLVGFMNAEQLINEEDLMKNVKIKNIKTGDNAILMIYTYKD</sequence>
<keyword evidence="1" id="KW-0732">Signal</keyword>
<accession>A0AAU7EHA3</accession>
<dbReference type="AlphaFoldDB" id="A0AAU7EHA3"/>
<dbReference type="Pfam" id="PF17170">
    <property type="entry name" value="DUF5128"/>
    <property type="match status" value="1"/>
</dbReference>
<evidence type="ECO:0000313" key="2">
    <source>
        <dbReference type="EMBL" id="XBL15004.1"/>
    </source>
</evidence>
<dbReference type="EMBL" id="CP155618">
    <property type="protein sequence ID" value="XBL15004.1"/>
    <property type="molecule type" value="Genomic_DNA"/>
</dbReference>
<dbReference type="Proteomes" id="UP001224325">
    <property type="component" value="Chromosome"/>
</dbReference>
<dbReference type="SUPFAM" id="SSF63825">
    <property type="entry name" value="YWTD domain"/>
    <property type="match status" value="1"/>
</dbReference>
<evidence type="ECO:0000256" key="1">
    <source>
        <dbReference type="SAM" id="SignalP"/>
    </source>
</evidence>
<dbReference type="KEGG" id="mlil:QLS71_003060"/>
<reference evidence="2" key="1">
    <citation type="submission" date="2024-04" db="EMBL/GenBank/DDBJ databases">
        <title>Mariniflexile litorale, isolated from the shallow sediments of the Sea of Japan.</title>
        <authorList>
            <person name="Romanenko L."/>
            <person name="Isaeva M."/>
        </authorList>
    </citation>
    <scope>NUCLEOTIDE SEQUENCE [LARGE SCALE GENOMIC DNA]</scope>
    <source>
        <strain evidence="2">KMM 9835</strain>
    </source>
</reference>
<name>A0AAU7EHA3_9FLAO</name>
<evidence type="ECO:0000313" key="3">
    <source>
        <dbReference type="Proteomes" id="UP001224325"/>
    </source>
</evidence>
<organism evidence="2 3">
    <name type="scientific">Mariniflexile litorale</name>
    <dbReference type="NCBI Taxonomy" id="3045158"/>
    <lineage>
        <taxon>Bacteria</taxon>
        <taxon>Pseudomonadati</taxon>
        <taxon>Bacteroidota</taxon>
        <taxon>Flavobacteriia</taxon>
        <taxon>Flavobacteriales</taxon>
        <taxon>Flavobacteriaceae</taxon>
        <taxon>Mariniflexile</taxon>
    </lineage>
</organism>
<feature type="chain" id="PRO_5043447931" evidence="1">
    <location>
        <begin position="23"/>
        <end position="363"/>
    </location>
</feature>
<keyword evidence="3" id="KW-1185">Reference proteome</keyword>
<protein>
    <submittedName>
        <fullName evidence="2">6-bladed beta-propeller</fullName>
    </submittedName>
</protein>
<gene>
    <name evidence="2" type="ORF">QLS71_003060</name>
</gene>
<proteinExistence type="predicted"/>
<feature type="signal peptide" evidence="1">
    <location>
        <begin position="1"/>
        <end position="22"/>
    </location>
</feature>